<feature type="signal peptide" evidence="2">
    <location>
        <begin position="1"/>
        <end position="15"/>
    </location>
</feature>
<dbReference type="Pfam" id="PF10387">
    <property type="entry name" value="DUF2442"/>
    <property type="match status" value="1"/>
</dbReference>
<proteinExistence type="predicted"/>
<name>A0A6A6D6F7_9PEZI</name>
<feature type="chain" id="PRO_5025688436" evidence="2">
    <location>
        <begin position="16"/>
        <end position="186"/>
    </location>
</feature>
<dbReference type="InterPro" id="IPR025427">
    <property type="entry name" value="DUF4160"/>
</dbReference>
<dbReference type="EMBL" id="ML994805">
    <property type="protein sequence ID" value="KAF2174635.1"/>
    <property type="molecule type" value="Genomic_DNA"/>
</dbReference>
<sequence length="186" mass="19763">MGYAVLMVTVLRIHGLRVVIYANDHDPAHVHVFRDGEAKINLIGRGGLPELVWAEGMSRGEIDEALARGAAARRTEPRATAARYDRRAGRVIVELSNGCTFAFPARLAQGLERATDEQLAEVEVLGTGTGLHWEALDADLSVPGLLAGLFGTRAFMARQAGRATSPAKAAAARANGARGGRPRKSA</sequence>
<gene>
    <name evidence="3" type="ORF">K469DRAFT_686410</name>
</gene>
<dbReference type="Pfam" id="PF13711">
    <property type="entry name" value="DUF4160"/>
    <property type="match status" value="1"/>
</dbReference>
<accession>A0A6A6D6F7</accession>
<feature type="region of interest" description="Disordered" evidence="1">
    <location>
        <begin position="161"/>
        <end position="186"/>
    </location>
</feature>
<dbReference type="Gene3D" id="3.30.2020.40">
    <property type="entry name" value="Uncharacterised protein PF10387, DUF2442"/>
    <property type="match status" value="1"/>
</dbReference>
<reference evidence="3" key="1">
    <citation type="journal article" date="2020" name="Stud. Mycol.">
        <title>101 Dothideomycetes genomes: a test case for predicting lifestyles and emergence of pathogens.</title>
        <authorList>
            <person name="Haridas S."/>
            <person name="Albert R."/>
            <person name="Binder M."/>
            <person name="Bloem J."/>
            <person name="Labutti K."/>
            <person name="Salamov A."/>
            <person name="Andreopoulos B."/>
            <person name="Baker S."/>
            <person name="Barry K."/>
            <person name="Bills G."/>
            <person name="Bluhm B."/>
            <person name="Cannon C."/>
            <person name="Castanera R."/>
            <person name="Culley D."/>
            <person name="Daum C."/>
            <person name="Ezra D."/>
            <person name="Gonzalez J."/>
            <person name="Henrissat B."/>
            <person name="Kuo A."/>
            <person name="Liang C."/>
            <person name="Lipzen A."/>
            <person name="Lutzoni F."/>
            <person name="Magnuson J."/>
            <person name="Mondo S."/>
            <person name="Nolan M."/>
            <person name="Ohm R."/>
            <person name="Pangilinan J."/>
            <person name="Park H.-J."/>
            <person name="Ramirez L."/>
            <person name="Alfaro M."/>
            <person name="Sun H."/>
            <person name="Tritt A."/>
            <person name="Yoshinaga Y."/>
            <person name="Zwiers L.-H."/>
            <person name="Turgeon B."/>
            <person name="Goodwin S."/>
            <person name="Spatafora J."/>
            <person name="Crous P."/>
            <person name="Grigoriev I."/>
        </authorList>
    </citation>
    <scope>NUCLEOTIDE SEQUENCE</scope>
    <source>
        <strain evidence="3">CBS 207.26</strain>
    </source>
</reference>
<keyword evidence="4" id="KW-1185">Reference proteome</keyword>
<organism evidence="3 4">
    <name type="scientific">Zopfia rhizophila CBS 207.26</name>
    <dbReference type="NCBI Taxonomy" id="1314779"/>
    <lineage>
        <taxon>Eukaryota</taxon>
        <taxon>Fungi</taxon>
        <taxon>Dikarya</taxon>
        <taxon>Ascomycota</taxon>
        <taxon>Pezizomycotina</taxon>
        <taxon>Dothideomycetes</taxon>
        <taxon>Dothideomycetes incertae sedis</taxon>
        <taxon>Zopfiaceae</taxon>
        <taxon>Zopfia</taxon>
    </lineage>
</organism>
<feature type="compositionally biased region" description="Low complexity" evidence="1">
    <location>
        <begin position="161"/>
        <end position="176"/>
    </location>
</feature>
<dbReference type="AlphaFoldDB" id="A0A6A6D6F7"/>
<evidence type="ECO:0000256" key="1">
    <source>
        <dbReference type="SAM" id="MobiDB-lite"/>
    </source>
</evidence>
<dbReference type="InterPro" id="IPR018841">
    <property type="entry name" value="DUF2442"/>
</dbReference>
<keyword evidence="2" id="KW-0732">Signal</keyword>
<evidence type="ECO:0000313" key="4">
    <source>
        <dbReference type="Proteomes" id="UP000800200"/>
    </source>
</evidence>
<evidence type="ECO:0000256" key="2">
    <source>
        <dbReference type="SAM" id="SignalP"/>
    </source>
</evidence>
<dbReference type="Proteomes" id="UP000800200">
    <property type="component" value="Unassembled WGS sequence"/>
</dbReference>
<protein>
    <submittedName>
        <fullName evidence="3">Uncharacterized protein</fullName>
    </submittedName>
</protein>
<evidence type="ECO:0000313" key="3">
    <source>
        <dbReference type="EMBL" id="KAF2174635.1"/>
    </source>
</evidence>